<name>X0W742_9ZZZZ</name>
<sequence length="54" mass="5456">MQRAVQRAVRGSFVTITLSSILALSFAGCGDDSAGGGGSSCPDGYIRCGEVCID</sequence>
<comment type="caution">
    <text evidence="1">The sequence shown here is derived from an EMBL/GenBank/DDBJ whole genome shotgun (WGS) entry which is preliminary data.</text>
</comment>
<proteinExistence type="predicted"/>
<gene>
    <name evidence="1" type="ORF">S01H1_56512</name>
</gene>
<dbReference type="PROSITE" id="PS51257">
    <property type="entry name" value="PROKAR_LIPOPROTEIN"/>
    <property type="match status" value="1"/>
</dbReference>
<organism evidence="1">
    <name type="scientific">marine sediment metagenome</name>
    <dbReference type="NCBI Taxonomy" id="412755"/>
    <lineage>
        <taxon>unclassified sequences</taxon>
        <taxon>metagenomes</taxon>
        <taxon>ecological metagenomes</taxon>
    </lineage>
</organism>
<feature type="non-terminal residue" evidence="1">
    <location>
        <position position="54"/>
    </location>
</feature>
<protein>
    <submittedName>
        <fullName evidence="1">Uncharacterized protein</fullName>
    </submittedName>
</protein>
<dbReference type="AlphaFoldDB" id="X0W742"/>
<dbReference type="EMBL" id="BARS01036803">
    <property type="protein sequence ID" value="GAG19077.1"/>
    <property type="molecule type" value="Genomic_DNA"/>
</dbReference>
<accession>X0W742</accession>
<reference evidence="1" key="1">
    <citation type="journal article" date="2014" name="Front. Microbiol.">
        <title>High frequency of phylogenetically diverse reductive dehalogenase-homologous genes in deep subseafloor sedimentary metagenomes.</title>
        <authorList>
            <person name="Kawai M."/>
            <person name="Futagami T."/>
            <person name="Toyoda A."/>
            <person name="Takaki Y."/>
            <person name="Nishi S."/>
            <person name="Hori S."/>
            <person name="Arai W."/>
            <person name="Tsubouchi T."/>
            <person name="Morono Y."/>
            <person name="Uchiyama I."/>
            <person name="Ito T."/>
            <person name="Fujiyama A."/>
            <person name="Inagaki F."/>
            <person name="Takami H."/>
        </authorList>
    </citation>
    <scope>NUCLEOTIDE SEQUENCE</scope>
    <source>
        <strain evidence="1">Expedition CK06-06</strain>
    </source>
</reference>
<evidence type="ECO:0000313" key="1">
    <source>
        <dbReference type="EMBL" id="GAG19077.1"/>
    </source>
</evidence>